<dbReference type="InterPro" id="IPR001870">
    <property type="entry name" value="B30.2/SPRY"/>
</dbReference>
<sequence length="157" mass="16680">RVTLDPLTSHPRLLLSPDGLAARWAYGGPEPSPSPERFASWPCVLGQPGFTAGRHTWTVAVAEGQFCAVGVSRESVPRGGPAVPFSPAQGVWAVQRWAGLGRALTEPPTPLPRLPRRLRVALDYEGGLVAFFDGDSASPTPLFAFPAAAFAGERVRP</sequence>
<dbReference type="Proteomes" id="UP000623542">
    <property type="component" value="Unassembled WGS sequence"/>
</dbReference>
<comment type="caution">
    <text evidence="2">The sequence shown here is derived from an EMBL/GenBank/DDBJ whole genome shotgun (WGS) entry which is preliminary data.</text>
</comment>
<dbReference type="PRINTS" id="PR01407">
    <property type="entry name" value="BUTYPHLNCDUF"/>
</dbReference>
<dbReference type="InterPro" id="IPR013320">
    <property type="entry name" value="ConA-like_dom_sf"/>
</dbReference>
<feature type="domain" description="B30.2/SPRY" evidence="1">
    <location>
        <begin position="1"/>
        <end position="157"/>
    </location>
</feature>
<keyword evidence="3" id="KW-1185">Reference proteome</keyword>
<evidence type="ECO:0000259" key="1">
    <source>
        <dbReference type="PROSITE" id="PS50188"/>
    </source>
</evidence>
<dbReference type="InterPro" id="IPR050143">
    <property type="entry name" value="TRIM/RBCC"/>
</dbReference>
<dbReference type="InterPro" id="IPR043136">
    <property type="entry name" value="B30.2/SPRY_sf"/>
</dbReference>
<dbReference type="PANTHER" id="PTHR24103">
    <property type="entry name" value="E3 UBIQUITIN-PROTEIN LIGASE TRIM"/>
    <property type="match status" value="1"/>
</dbReference>
<feature type="non-terminal residue" evidence="2">
    <location>
        <position position="1"/>
    </location>
</feature>
<dbReference type="Pfam" id="PF13765">
    <property type="entry name" value="PRY"/>
    <property type="match status" value="1"/>
</dbReference>
<evidence type="ECO:0000313" key="2">
    <source>
        <dbReference type="EMBL" id="NXD31991.1"/>
    </source>
</evidence>
<organism evidence="2 3">
    <name type="scientific">Elachura formosa</name>
    <name type="common">spotted wren-babbler</name>
    <dbReference type="NCBI Taxonomy" id="1463973"/>
    <lineage>
        <taxon>Eukaryota</taxon>
        <taxon>Metazoa</taxon>
        <taxon>Chordata</taxon>
        <taxon>Craniata</taxon>
        <taxon>Vertebrata</taxon>
        <taxon>Euteleostomi</taxon>
        <taxon>Archelosauria</taxon>
        <taxon>Archosauria</taxon>
        <taxon>Dinosauria</taxon>
        <taxon>Saurischia</taxon>
        <taxon>Theropoda</taxon>
        <taxon>Coelurosauria</taxon>
        <taxon>Aves</taxon>
        <taxon>Neognathae</taxon>
        <taxon>Neoaves</taxon>
        <taxon>Telluraves</taxon>
        <taxon>Australaves</taxon>
        <taxon>Passeriformes</taxon>
        <taxon>Elachuridae</taxon>
        <taxon>Elachura</taxon>
    </lineage>
</organism>
<evidence type="ECO:0000313" key="3">
    <source>
        <dbReference type="Proteomes" id="UP000623542"/>
    </source>
</evidence>
<reference evidence="2" key="1">
    <citation type="submission" date="2019-09" db="EMBL/GenBank/DDBJ databases">
        <title>Bird 10,000 Genomes (B10K) Project - Family phase.</title>
        <authorList>
            <person name="Zhang G."/>
        </authorList>
    </citation>
    <scope>NUCLEOTIDE SEQUENCE</scope>
    <source>
        <strain evidence="2">B10K-IZCAS-20218</strain>
        <tissue evidence="2">Blood</tissue>
    </source>
</reference>
<name>A0A851UW88_9PASS</name>
<dbReference type="Pfam" id="PF00622">
    <property type="entry name" value="SPRY"/>
    <property type="match status" value="1"/>
</dbReference>
<accession>A0A851UW88</accession>
<dbReference type="Gene3D" id="2.60.120.920">
    <property type="match status" value="1"/>
</dbReference>
<dbReference type="SUPFAM" id="SSF49899">
    <property type="entry name" value="Concanavalin A-like lectins/glucanases"/>
    <property type="match status" value="1"/>
</dbReference>
<dbReference type="SMART" id="SM00589">
    <property type="entry name" value="PRY"/>
    <property type="match status" value="1"/>
</dbReference>
<dbReference type="InterPro" id="IPR006574">
    <property type="entry name" value="PRY"/>
</dbReference>
<dbReference type="OrthoDB" id="9049620at2759"/>
<proteinExistence type="predicted"/>
<dbReference type="InterPro" id="IPR003877">
    <property type="entry name" value="SPRY_dom"/>
</dbReference>
<dbReference type="EMBL" id="WBNG01003044">
    <property type="protein sequence ID" value="NXD31991.1"/>
    <property type="molecule type" value="Genomic_DNA"/>
</dbReference>
<dbReference type="InterPro" id="IPR003879">
    <property type="entry name" value="Butyrophylin_SPRY"/>
</dbReference>
<protein>
    <submittedName>
        <fullName evidence="2">TRI10 protein</fullName>
    </submittedName>
</protein>
<gene>
    <name evidence="2" type="primary">Trim10</name>
    <name evidence="2" type="ORF">ELAFOR_R01413</name>
</gene>
<feature type="non-terminal residue" evidence="2">
    <location>
        <position position="157"/>
    </location>
</feature>
<dbReference type="PROSITE" id="PS50188">
    <property type="entry name" value="B302_SPRY"/>
    <property type="match status" value="1"/>
</dbReference>
<dbReference type="AlphaFoldDB" id="A0A851UW88"/>